<evidence type="ECO:0000313" key="3">
    <source>
        <dbReference type="EMBL" id="KAF7353420.1"/>
    </source>
</evidence>
<evidence type="ECO:0000313" key="4">
    <source>
        <dbReference type="Proteomes" id="UP000623467"/>
    </source>
</evidence>
<dbReference type="OrthoDB" id="1867259at2759"/>
<comment type="caution">
    <text evidence="3">The sequence shown here is derived from an EMBL/GenBank/DDBJ whole genome shotgun (WGS) entry which is preliminary data.</text>
</comment>
<evidence type="ECO:0000256" key="1">
    <source>
        <dbReference type="SAM" id="MobiDB-lite"/>
    </source>
</evidence>
<organism evidence="3 4">
    <name type="scientific">Mycena sanguinolenta</name>
    <dbReference type="NCBI Taxonomy" id="230812"/>
    <lineage>
        <taxon>Eukaryota</taxon>
        <taxon>Fungi</taxon>
        <taxon>Dikarya</taxon>
        <taxon>Basidiomycota</taxon>
        <taxon>Agaricomycotina</taxon>
        <taxon>Agaricomycetes</taxon>
        <taxon>Agaricomycetidae</taxon>
        <taxon>Agaricales</taxon>
        <taxon>Marasmiineae</taxon>
        <taxon>Mycenaceae</taxon>
        <taxon>Mycena</taxon>
    </lineage>
</organism>
<evidence type="ECO:0000256" key="2">
    <source>
        <dbReference type="SAM" id="Phobius"/>
    </source>
</evidence>
<feature type="region of interest" description="Disordered" evidence="1">
    <location>
        <begin position="50"/>
        <end position="73"/>
    </location>
</feature>
<dbReference type="GO" id="GO:0051213">
    <property type="term" value="F:dioxygenase activity"/>
    <property type="evidence" value="ECO:0007669"/>
    <property type="project" value="UniProtKB-KW"/>
</dbReference>
<feature type="transmembrane region" description="Helical" evidence="2">
    <location>
        <begin position="87"/>
        <end position="112"/>
    </location>
</feature>
<keyword evidence="4" id="KW-1185">Reference proteome</keyword>
<dbReference type="EMBL" id="JACAZH010000012">
    <property type="protein sequence ID" value="KAF7353420.1"/>
    <property type="molecule type" value="Genomic_DNA"/>
</dbReference>
<keyword evidence="3" id="KW-0560">Oxidoreductase</keyword>
<gene>
    <name evidence="3" type="ORF">MSAN_01531200</name>
</gene>
<keyword evidence="2" id="KW-0472">Membrane</keyword>
<dbReference type="InterPro" id="IPR014710">
    <property type="entry name" value="RmlC-like_jellyroll"/>
</dbReference>
<dbReference type="Proteomes" id="UP000623467">
    <property type="component" value="Unassembled WGS sequence"/>
</dbReference>
<keyword evidence="3" id="KW-0223">Dioxygenase</keyword>
<keyword evidence="2" id="KW-1133">Transmembrane helix</keyword>
<dbReference type="Gene3D" id="2.60.120.10">
    <property type="entry name" value="Jelly Rolls"/>
    <property type="match status" value="1"/>
</dbReference>
<accession>A0A8H6Y898</accession>
<name>A0A8H6Y898_9AGAR</name>
<proteinExistence type="predicted"/>
<protein>
    <submittedName>
        <fullName evidence="3">1,2-dihydroxy-3-keto-5-methylthiopentene dioxygenase</fullName>
    </submittedName>
</protein>
<sequence length="277" mass="30525">MHAYYLDNLPTDQRLPHITDPAGLVSAETLAKLGVLSWIVGLSPSTGTRAVDAHGRADPHRRRIRRPTGPLPPLHPRYEGLDKGVEVVQGATCILLFYIPLFSVICYIAFFVCPRDAFAVVVSRRVRFVDFEGGFSRSGAGTLRHCDARSSALPSIPFDAAFRKVAGIIPSSRLRPPFASRLFEADPSRTRRLTSLPLPPWPHRFSAPSSRLPPLLRRPSSASVEAASHFLPHLSSVALRYLFPASLPFPLQTPVPSLLSLLLFPPPSPLFPPFYAR</sequence>
<dbReference type="AlphaFoldDB" id="A0A8H6Y898"/>
<keyword evidence="2" id="KW-0812">Transmembrane</keyword>
<reference evidence="3" key="1">
    <citation type="submission" date="2020-05" db="EMBL/GenBank/DDBJ databases">
        <title>Mycena genomes resolve the evolution of fungal bioluminescence.</title>
        <authorList>
            <person name="Tsai I.J."/>
        </authorList>
    </citation>
    <scope>NUCLEOTIDE SEQUENCE</scope>
    <source>
        <strain evidence="3">160909Yilan</strain>
    </source>
</reference>